<feature type="transmembrane region" description="Helical" evidence="1">
    <location>
        <begin position="20"/>
        <end position="50"/>
    </location>
</feature>
<protein>
    <submittedName>
        <fullName evidence="2">Uncharacterized protein</fullName>
    </submittedName>
</protein>
<dbReference type="AlphaFoldDB" id="A0A6L5TFQ1"/>
<evidence type="ECO:0000313" key="2">
    <source>
        <dbReference type="EMBL" id="MSC79674.1"/>
    </source>
</evidence>
<organism evidence="2 3">
    <name type="scientific">Faecalibacterium prausnitzii</name>
    <dbReference type="NCBI Taxonomy" id="853"/>
    <lineage>
        <taxon>Bacteria</taxon>
        <taxon>Bacillati</taxon>
        <taxon>Bacillota</taxon>
        <taxon>Clostridia</taxon>
        <taxon>Eubacteriales</taxon>
        <taxon>Oscillospiraceae</taxon>
        <taxon>Faecalibacterium</taxon>
    </lineage>
</organism>
<keyword evidence="1" id="KW-0472">Membrane</keyword>
<accession>A0A6L5TFQ1</accession>
<dbReference type="RefSeq" id="WP_154251997.1">
    <property type="nucleotide sequence ID" value="NZ_WKPZ01000004.1"/>
</dbReference>
<gene>
    <name evidence="2" type="ORF">GKD85_02360</name>
</gene>
<keyword evidence="1" id="KW-1133">Transmembrane helix</keyword>
<evidence type="ECO:0000256" key="1">
    <source>
        <dbReference type="SAM" id="Phobius"/>
    </source>
</evidence>
<comment type="caution">
    <text evidence="2">The sequence shown here is derived from an EMBL/GenBank/DDBJ whole genome shotgun (WGS) entry which is preliminary data.</text>
</comment>
<dbReference type="Proteomes" id="UP000477010">
    <property type="component" value="Unassembled WGS sequence"/>
</dbReference>
<proteinExistence type="predicted"/>
<name>A0A6L5TFQ1_9FIRM</name>
<sequence length="52" mass="5656">MAKNMDHKVKIGKIEATGIFAALVIAAAVLWLVAAVLVPAGLVKFCWLYLMR</sequence>
<evidence type="ECO:0000313" key="3">
    <source>
        <dbReference type="Proteomes" id="UP000477010"/>
    </source>
</evidence>
<dbReference type="EMBL" id="WKQE01000002">
    <property type="protein sequence ID" value="MSC79674.1"/>
    <property type="molecule type" value="Genomic_DNA"/>
</dbReference>
<keyword evidence="1" id="KW-0812">Transmembrane</keyword>
<reference evidence="2 3" key="1">
    <citation type="journal article" date="2019" name="Nat. Med.">
        <title>A library of human gut bacterial isolates paired with longitudinal multiomics data enables mechanistic microbiome research.</title>
        <authorList>
            <person name="Poyet M."/>
            <person name="Groussin M."/>
            <person name="Gibbons S.M."/>
            <person name="Avila-Pacheco J."/>
            <person name="Jiang X."/>
            <person name="Kearney S.M."/>
            <person name="Perrotta A.R."/>
            <person name="Berdy B."/>
            <person name="Zhao S."/>
            <person name="Lieberman T.D."/>
            <person name="Swanson P.K."/>
            <person name="Smith M."/>
            <person name="Roesemann S."/>
            <person name="Alexander J.E."/>
            <person name="Rich S.A."/>
            <person name="Livny J."/>
            <person name="Vlamakis H."/>
            <person name="Clish C."/>
            <person name="Bullock K."/>
            <person name="Deik A."/>
            <person name="Scott J."/>
            <person name="Pierce K.A."/>
            <person name="Xavier R.J."/>
            <person name="Alm E.J."/>
        </authorList>
    </citation>
    <scope>NUCLEOTIDE SEQUENCE [LARGE SCALE GENOMIC DNA]</scope>
    <source>
        <strain evidence="2 3">BIOML-B9</strain>
    </source>
</reference>